<dbReference type="EMBL" id="BJHW01000002">
    <property type="protein sequence ID" value="GDY59378.1"/>
    <property type="molecule type" value="Genomic_DNA"/>
</dbReference>
<organism evidence="2 3">
    <name type="scientific">Streptomyces violaceusniger</name>
    <dbReference type="NCBI Taxonomy" id="68280"/>
    <lineage>
        <taxon>Bacteria</taxon>
        <taxon>Bacillati</taxon>
        <taxon>Actinomycetota</taxon>
        <taxon>Actinomycetes</taxon>
        <taxon>Kitasatosporales</taxon>
        <taxon>Streptomycetaceae</taxon>
        <taxon>Streptomyces</taxon>
        <taxon>Streptomyces violaceusniger group</taxon>
    </lineage>
</organism>
<name>A0A4D4LLR2_STRVO</name>
<proteinExistence type="predicted"/>
<evidence type="ECO:0000313" key="2">
    <source>
        <dbReference type="EMBL" id="GDY59378.1"/>
    </source>
</evidence>
<sequence length="54" mass="5709">MQHFVGSEHIEEVEAVEQDDLGEHENVPSHAATASPSGPVPTLGEGGNGSQWQE</sequence>
<gene>
    <name evidence="2" type="ORF">SVIO_100010</name>
</gene>
<feature type="compositionally biased region" description="Gly residues" evidence="1">
    <location>
        <begin position="44"/>
        <end position="54"/>
    </location>
</feature>
<feature type="compositionally biased region" description="Basic and acidic residues" evidence="1">
    <location>
        <begin position="1"/>
        <end position="12"/>
    </location>
</feature>
<reference evidence="2 3" key="1">
    <citation type="journal article" date="2020" name="Int. J. Syst. Evol. Microbiol.">
        <title>Reclassification of Streptomyces castelarensis and Streptomyces sporoclivatus as later heterotypic synonyms of Streptomyces antimycoticus.</title>
        <authorList>
            <person name="Komaki H."/>
            <person name="Tamura T."/>
        </authorList>
    </citation>
    <scope>NUCLEOTIDE SEQUENCE [LARGE SCALE GENOMIC DNA]</scope>
    <source>
        <strain evidence="2 3">NBRC 13459</strain>
    </source>
</reference>
<evidence type="ECO:0000256" key="1">
    <source>
        <dbReference type="SAM" id="MobiDB-lite"/>
    </source>
</evidence>
<dbReference type="Proteomes" id="UP000301309">
    <property type="component" value="Unassembled WGS sequence"/>
</dbReference>
<evidence type="ECO:0000313" key="3">
    <source>
        <dbReference type="Proteomes" id="UP000301309"/>
    </source>
</evidence>
<feature type="region of interest" description="Disordered" evidence="1">
    <location>
        <begin position="1"/>
        <end position="54"/>
    </location>
</feature>
<accession>A0A4D4LLR2</accession>
<keyword evidence="3" id="KW-1185">Reference proteome</keyword>
<protein>
    <submittedName>
        <fullName evidence="2">Uncharacterized protein</fullName>
    </submittedName>
</protein>
<dbReference type="AlphaFoldDB" id="A0A4D4LLR2"/>
<comment type="caution">
    <text evidence="2">The sequence shown here is derived from an EMBL/GenBank/DDBJ whole genome shotgun (WGS) entry which is preliminary data.</text>
</comment>